<dbReference type="InterPro" id="IPR059106">
    <property type="entry name" value="WHD_MalT"/>
</dbReference>
<comment type="similarity">
    <text evidence="6">Belongs to the protein kinase superfamily.</text>
</comment>
<feature type="binding site" evidence="7">
    <location>
        <position position="52"/>
    </location>
    <ligand>
        <name>ATP</name>
        <dbReference type="ChEBI" id="CHEBI:30616"/>
    </ligand>
</feature>
<dbReference type="InterPro" id="IPR003593">
    <property type="entry name" value="AAA+_ATPase"/>
</dbReference>
<evidence type="ECO:0000256" key="7">
    <source>
        <dbReference type="PROSITE-ProRule" id="PRU10141"/>
    </source>
</evidence>
<dbReference type="Pfam" id="PF13191">
    <property type="entry name" value="AAA_16"/>
    <property type="match status" value="1"/>
</dbReference>
<dbReference type="Proteomes" id="UP000215506">
    <property type="component" value="Unassembled WGS sequence"/>
</dbReference>
<evidence type="ECO:0000256" key="5">
    <source>
        <dbReference type="ARBA" id="ARBA00022840"/>
    </source>
</evidence>
<dbReference type="PANTHER" id="PTHR43289:SF6">
    <property type="entry name" value="SERINE_THREONINE-PROTEIN KINASE NEKL-3"/>
    <property type="match status" value="1"/>
</dbReference>
<dbReference type="Gene3D" id="1.25.40.10">
    <property type="entry name" value="Tetratricopeptide repeat domain"/>
    <property type="match status" value="1"/>
</dbReference>
<evidence type="ECO:0000313" key="10">
    <source>
        <dbReference type="Proteomes" id="UP000215506"/>
    </source>
</evidence>
<evidence type="ECO:0000313" key="9">
    <source>
        <dbReference type="EMBL" id="OXR43322.1"/>
    </source>
</evidence>
<evidence type="ECO:0000256" key="6">
    <source>
        <dbReference type="PIRNR" id="PIRNR000574"/>
    </source>
</evidence>
<dbReference type="CDD" id="cd01120">
    <property type="entry name" value="RecA-like_superfamily"/>
    <property type="match status" value="1"/>
</dbReference>
<dbReference type="InterPro" id="IPR011990">
    <property type="entry name" value="TPR-like_helical_dom_sf"/>
</dbReference>
<protein>
    <recommendedName>
        <fullName evidence="6">Serine/threonine-protein kinase PknK</fullName>
        <ecNumber evidence="6">2.7.11.1</ecNumber>
    </recommendedName>
    <alternativeName>
        <fullName evidence="6">Protein kinase K</fullName>
    </alternativeName>
</protein>
<dbReference type="GO" id="GO:0005524">
    <property type="term" value="F:ATP binding"/>
    <property type="evidence" value="ECO:0007669"/>
    <property type="project" value="UniProtKB-UniRule"/>
</dbReference>
<dbReference type="Gene3D" id="3.40.50.300">
    <property type="entry name" value="P-loop containing nucleotide triphosphate hydrolases"/>
    <property type="match status" value="1"/>
</dbReference>
<dbReference type="InterPro" id="IPR017441">
    <property type="entry name" value="Protein_kinase_ATP_BS"/>
</dbReference>
<keyword evidence="1 6" id="KW-0723">Serine/threonine-protein kinase</keyword>
<accession>A0A231H3D3</accession>
<dbReference type="PIRSF" id="PIRSF000574">
    <property type="entry name" value="Ser/Thr_PK_PknK_prd"/>
    <property type="match status" value="1"/>
</dbReference>
<comment type="caution">
    <text evidence="9">The sequence shown here is derived from an EMBL/GenBank/DDBJ whole genome shotgun (WGS) entry which is preliminary data.</text>
</comment>
<dbReference type="SUPFAM" id="SSF56112">
    <property type="entry name" value="Protein kinase-like (PK-like)"/>
    <property type="match status" value="1"/>
</dbReference>
<organism evidence="9 10">
    <name type="scientific">Nocardia cerradoensis</name>
    <dbReference type="NCBI Taxonomy" id="85688"/>
    <lineage>
        <taxon>Bacteria</taxon>
        <taxon>Bacillati</taxon>
        <taxon>Actinomycetota</taxon>
        <taxon>Actinomycetes</taxon>
        <taxon>Mycobacteriales</taxon>
        <taxon>Nocardiaceae</taxon>
        <taxon>Nocardia</taxon>
    </lineage>
</organism>
<dbReference type="EMBL" id="NGAF01000010">
    <property type="protein sequence ID" value="OXR43322.1"/>
    <property type="molecule type" value="Genomic_DNA"/>
</dbReference>
<comment type="catalytic activity">
    <reaction evidence="6">
        <text>L-seryl-[protein] + ATP = O-phospho-L-seryl-[protein] + ADP + H(+)</text>
        <dbReference type="Rhea" id="RHEA:17989"/>
        <dbReference type="Rhea" id="RHEA-COMP:9863"/>
        <dbReference type="Rhea" id="RHEA-COMP:11604"/>
        <dbReference type="ChEBI" id="CHEBI:15378"/>
        <dbReference type="ChEBI" id="CHEBI:29999"/>
        <dbReference type="ChEBI" id="CHEBI:30616"/>
        <dbReference type="ChEBI" id="CHEBI:83421"/>
        <dbReference type="ChEBI" id="CHEBI:456216"/>
        <dbReference type="EC" id="2.7.11.1"/>
    </reaction>
</comment>
<keyword evidence="3 6" id="KW-0547">Nucleotide-binding</keyword>
<dbReference type="InterPro" id="IPR016236">
    <property type="entry name" value="Ser/Thr_kinase_PknK_prd"/>
</dbReference>
<dbReference type="InterPro" id="IPR027417">
    <property type="entry name" value="P-loop_NTPase"/>
</dbReference>
<dbReference type="SMART" id="SM00382">
    <property type="entry name" value="AAA"/>
    <property type="match status" value="1"/>
</dbReference>
<name>A0A231H3D3_9NOCA</name>
<proteinExistence type="inferred from homology"/>
<keyword evidence="2 6" id="KW-0808">Transferase</keyword>
<gene>
    <name evidence="9" type="primary">pknK_6</name>
    <name evidence="9" type="ORF">B7C42_04744</name>
</gene>
<dbReference type="Pfam" id="PF25873">
    <property type="entry name" value="WHD_MalT"/>
    <property type="match status" value="1"/>
</dbReference>
<reference evidence="9 10" key="1">
    <citation type="submission" date="2017-07" db="EMBL/GenBank/DDBJ databases">
        <title>First draft Genome Sequence of Nocardia cerradoensis isolated from human infection.</title>
        <authorList>
            <person name="Carrasco G."/>
        </authorList>
    </citation>
    <scope>NUCLEOTIDE SEQUENCE [LARGE SCALE GENOMIC DNA]</scope>
    <source>
        <strain evidence="9 10">CNM20130759</strain>
    </source>
</reference>
<dbReference type="InterPro" id="IPR000719">
    <property type="entry name" value="Prot_kinase_dom"/>
</dbReference>
<dbReference type="PROSITE" id="PS00107">
    <property type="entry name" value="PROTEIN_KINASE_ATP"/>
    <property type="match status" value="1"/>
</dbReference>
<evidence type="ECO:0000256" key="2">
    <source>
        <dbReference type="ARBA" id="ARBA00022679"/>
    </source>
</evidence>
<keyword evidence="10" id="KW-1185">Reference proteome</keyword>
<keyword evidence="5 6" id="KW-0067">ATP-binding</keyword>
<evidence type="ECO:0000259" key="8">
    <source>
        <dbReference type="PROSITE" id="PS50011"/>
    </source>
</evidence>
<evidence type="ECO:0000256" key="3">
    <source>
        <dbReference type="ARBA" id="ARBA00022741"/>
    </source>
</evidence>
<dbReference type="PROSITE" id="PS50011">
    <property type="entry name" value="PROTEIN_KINASE_DOM"/>
    <property type="match status" value="1"/>
</dbReference>
<dbReference type="SUPFAM" id="SSF52540">
    <property type="entry name" value="P-loop containing nucleoside triphosphate hydrolases"/>
    <property type="match status" value="1"/>
</dbReference>
<evidence type="ECO:0000256" key="4">
    <source>
        <dbReference type="ARBA" id="ARBA00022777"/>
    </source>
</evidence>
<dbReference type="PANTHER" id="PTHR43289">
    <property type="entry name" value="MITOGEN-ACTIVATED PROTEIN KINASE KINASE KINASE 20-RELATED"/>
    <property type="match status" value="1"/>
</dbReference>
<evidence type="ECO:0000256" key="1">
    <source>
        <dbReference type="ARBA" id="ARBA00022527"/>
    </source>
</evidence>
<dbReference type="CDD" id="cd14014">
    <property type="entry name" value="STKc_PknB_like"/>
    <property type="match status" value="1"/>
</dbReference>
<dbReference type="InterPro" id="IPR041664">
    <property type="entry name" value="AAA_16"/>
</dbReference>
<dbReference type="SMART" id="SM00220">
    <property type="entry name" value="S_TKc"/>
    <property type="match status" value="1"/>
</dbReference>
<dbReference type="GO" id="GO:0004674">
    <property type="term" value="F:protein serine/threonine kinase activity"/>
    <property type="evidence" value="ECO:0007669"/>
    <property type="project" value="UniProtKB-UniRule"/>
</dbReference>
<feature type="domain" description="Protein kinase" evidence="8">
    <location>
        <begin position="23"/>
        <end position="280"/>
    </location>
</feature>
<dbReference type="GO" id="GO:0046872">
    <property type="term" value="F:metal ion binding"/>
    <property type="evidence" value="ECO:0007669"/>
    <property type="project" value="UniProtKB-UniRule"/>
</dbReference>
<comment type="catalytic activity">
    <reaction evidence="6">
        <text>L-threonyl-[protein] + ATP = O-phospho-L-threonyl-[protein] + ADP + H(+)</text>
        <dbReference type="Rhea" id="RHEA:46608"/>
        <dbReference type="Rhea" id="RHEA-COMP:11060"/>
        <dbReference type="Rhea" id="RHEA-COMP:11605"/>
        <dbReference type="ChEBI" id="CHEBI:15378"/>
        <dbReference type="ChEBI" id="CHEBI:30013"/>
        <dbReference type="ChEBI" id="CHEBI:30616"/>
        <dbReference type="ChEBI" id="CHEBI:61977"/>
        <dbReference type="ChEBI" id="CHEBI:456216"/>
        <dbReference type="EC" id="2.7.11.1"/>
    </reaction>
</comment>
<keyword evidence="4 6" id="KW-0418">Kinase</keyword>
<dbReference type="InterPro" id="IPR011009">
    <property type="entry name" value="Kinase-like_dom_sf"/>
</dbReference>
<sequence>MDNVTTQRDMSSGIVGELLAAGFGDPVEVGRGGSGVVYRCREYALDRYVAVKLLLSEVRGEERELFVREQRALGRLSVHPHIVQALHVDLTPTGRPYIVMPYFARGSLDQRMRQTGPLRWPEVVSIGVKMAGALAAAHAAGMVHRDVKPGNILLTDYGEPQLSDFGIVHVGEVTTGSTPLVHGTPAFTAPEILRGATATEAADIYGLGATMFCLLTGHAPFERRSEEPLEVQLTRIAEAALPDLREYGVPDAVCMVVESAMTREPADRPASVLELGERLRDVQRETGQPVDAVVVPPSDEDVAAGTGSGSPILPAVSAGSVTTPPPPSAATKFRPPTAARTAIERTRLREILDAGGRRRVILIHGPAGFGKTTLVAQWATALEADGVPVAWLTTDHDDDNVVWFLAHLVQAIRRVRPELARELGALLEERSSDATRAVLSALIDEIHDSDQAMVLVVDDWQLVRGENTLAAMNYLLEHGCHHLRVVLVTRGREGLALTKLLVQDELIEIDTTALRFDADEATAFLVGRNDLRLAAEDVAKVRRSTEGWAAGLQLAQLSLAGRDDPAAFIDNLTGRHHMIGEYLTENVLGSLDQPLLEFLMSTSITGATCADLAAALSGRSDSQELLELVADRNLFLQRMDEDDRWFRYHGLFAGHLVRRLEHQDPDRLRQLHSRASNWFAEHDMLVEAVDHALFAADPHRAVELVGARAIELIESFRTSTFLGLMAKLPTPLTESRPRLQLCLAWAALGQERHTQFHTALDRALAALETSDVDGRAARVLRAEAALLVGLEDYALDRLEIVPDTVTEHIDDLAAPVISVSAADLLAADALNRFEYPAGRRWHRSALRHGASSGALAVQHSHCIAGLAAWEQFDIAGAERHFAVTPTVPRGADLGTRIALMSGALLGDLRYRQGRLVEAERLLRAGATLERLGGMPDVLLASYGTGARLAIALGELTDAERLLSIGAQIAEDKSLPRLAARIVNERVRANLPIPDDIRSWLAALPPYRAQDTRIRAMTAELAQDSLIRLLLAERSPATIGEACDRSEILVREIGRQARPVALVQAQLLAACCQWAAGHHEKAKSLAAPVIARCIAQGVPRLVDDAGPGIHDIVGDLVVG</sequence>
<dbReference type="Gene3D" id="3.30.200.20">
    <property type="entry name" value="Phosphorylase Kinase, domain 1"/>
    <property type="match status" value="1"/>
</dbReference>
<dbReference type="EC" id="2.7.11.1" evidence="6"/>
<dbReference type="InterPro" id="IPR008271">
    <property type="entry name" value="Ser/Thr_kinase_AS"/>
</dbReference>
<dbReference type="PROSITE" id="PS00108">
    <property type="entry name" value="PROTEIN_KINASE_ST"/>
    <property type="match status" value="1"/>
</dbReference>
<dbReference type="Pfam" id="PF00069">
    <property type="entry name" value="Pkinase"/>
    <property type="match status" value="1"/>
</dbReference>
<dbReference type="GO" id="GO:0106310">
    <property type="term" value="F:protein serine kinase activity"/>
    <property type="evidence" value="ECO:0007669"/>
    <property type="project" value="UniProtKB-UniRule"/>
</dbReference>
<dbReference type="Gene3D" id="1.10.510.10">
    <property type="entry name" value="Transferase(Phosphotransferase) domain 1"/>
    <property type="match status" value="1"/>
</dbReference>
<dbReference type="AlphaFoldDB" id="A0A231H3D3"/>